<dbReference type="InterPro" id="IPR012340">
    <property type="entry name" value="NA-bd_OB-fold"/>
</dbReference>
<evidence type="ECO:0000313" key="2">
    <source>
        <dbReference type="WBParaSite" id="SMTH1_67200.1"/>
    </source>
</evidence>
<proteinExistence type="predicted"/>
<protein>
    <submittedName>
        <fullName evidence="2">Uncharacterized protein</fullName>
    </submittedName>
</protein>
<evidence type="ECO:0000313" key="1">
    <source>
        <dbReference type="Proteomes" id="UP000050791"/>
    </source>
</evidence>
<dbReference type="AlphaFoldDB" id="A0AA85BMJ3"/>
<reference evidence="2" key="1">
    <citation type="submission" date="2023-11" db="UniProtKB">
        <authorList>
            <consortium name="WormBaseParasite"/>
        </authorList>
    </citation>
    <scope>IDENTIFICATION</scope>
</reference>
<accession>A0AA85BMJ3</accession>
<name>A0AA85BMJ3_9TREM</name>
<sequence length="52" mass="5804">MLPNLVGRDVCIVGTALRVAPSGQRIHIRCADGRESIAIFSRLFRLLQKIEL</sequence>
<dbReference type="Proteomes" id="UP000050791">
    <property type="component" value="Unassembled WGS sequence"/>
</dbReference>
<organism evidence="1 2">
    <name type="scientific">Schistosoma mattheei</name>
    <dbReference type="NCBI Taxonomy" id="31246"/>
    <lineage>
        <taxon>Eukaryota</taxon>
        <taxon>Metazoa</taxon>
        <taxon>Spiralia</taxon>
        <taxon>Lophotrochozoa</taxon>
        <taxon>Platyhelminthes</taxon>
        <taxon>Trematoda</taxon>
        <taxon>Digenea</taxon>
        <taxon>Strigeidida</taxon>
        <taxon>Schistosomatoidea</taxon>
        <taxon>Schistosomatidae</taxon>
        <taxon>Schistosoma</taxon>
    </lineage>
</organism>
<dbReference type="Gene3D" id="2.40.50.140">
    <property type="entry name" value="Nucleic acid-binding proteins"/>
    <property type="match status" value="1"/>
</dbReference>
<dbReference type="WBParaSite" id="SMTH1_67200.1">
    <property type="protein sequence ID" value="SMTH1_67200.1"/>
    <property type="gene ID" value="SMTH1_67200"/>
</dbReference>